<name>A0A4R6W446_9SPHI</name>
<dbReference type="Proteomes" id="UP000295292">
    <property type="component" value="Unassembled WGS sequence"/>
</dbReference>
<organism evidence="1 2">
    <name type="scientific">Sphingobacterium yanglingense</name>
    <dbReference type="NCBI Taxonomy" id="1437280"/>
    <lineage>
        <taxon>Bacteria</taxon>
        <taxon>Pseudomonadati</taxon>
        <taxon>Bacteroidota</taxon>
        <taxon>Sphingobacteriia</taxon>
        <taxon>Sphingobacteriales</taxon>
        <taxon>Sphingobacteriaceae</taxon>
        <taxon>Sphingobacterium</taxon>
    </lineage>
</organism>
<dbReference type="RefSeq" id="WP_133586534.1">
    <property type="nucleotide sequence ID" value="NZ_SNYV01000019.1"/>
</dbReference>
<comment type="caution">
    <text evidence="1">The sequence shown here is derived from an EMBL/GenBank/DDBJ whole genome shotgun (WGS) entry which is preliminary data.</text>
</comment>
<gene>
    <name evidence="1" type="ORF">CLV99_4399</name>
</gene>
<dbReference type="AlphaFoldDB" id="A0A4R6W446"/>
<proteinExistence type="predicted"/>
<keyword evidence="2" id="KW-1185">Reference proteome</keyword>
<dbReference type="EMBL" id="SNYV01000019">
    <property type="protein sequence ID" value="TDQ73347.1"/>
    <property type="molecule type" value="Genomic_DNA"/>
</dbReference>
<reference evidence="1 2" key="1">
    <citation type="submission" date="2019-03" db="EMBL/GenBank/DDBJ databases">
        <title>Genomic Encyclopedia of Archaeal and Bacterial Type Strains, Phase II (KMG-II): from individual species to whole genera.</title>
        <authorList>
            <person name="Goeker M."/>
        </authorList>
    </citation>
    <scope>NUCLEOTIDE SEQUENCE [LARGE SCALE GENOMIC DNA]</scope>
    <source>
        <strain evidence="1 2">DSM 28353</strain>
    </source>
</reference>
<protein>
    <submittedName>
        <fullName evidence="1">Uncharacterized protein</fullName>
    </submittedName>
</protein>
<sequence>MNKFNILFLICCCPFVLFAQKKKKQDYTFQKIEKVALDGNLAEWSDKLYNPDSDFWSFGVSKNEDKLFVAVRIKDDMLQREALRNGVFVNISYNEKKKEGAKLVYPFVDRERLRALSQDEDLDASNIKDELLKSVRGYLISGFSKVVDGLLSFDNTYGIQAVARFDENNILVYESVVPFELIDFKSDRIAVQVGINTQFFQMKKMGDSRNRPSNVQIYGASPTGTVLKNPYKEETEVWLLDSIK</sequence>
<evidence type="ECO:0000313" key="1">
    <source>
        <dbReference type="EMBL" id="TDQ73347.1"/>
    </source>
</evidence>
<evidence type="ECO:0000313" key="2">
    <source>
        <dbReference type="Proteomes" id="UP000295292"/>
    </source>
</evidence>
<dbReference type="OrthoDB" id="792194at2"/>
<accession>A0A4R6W446</accession>